<name>A0A9N8VRX1_9GLOM</name>
<reference evidence="1" key="1">
    <citation type="submission" date="2021-06" db="EMBL/GenBank/DDBJ databases">
        <authorList>
            <person name="Kallberg Y."/>
            <person name="Tangrot J."/>
            <person name="Rosling A."/>
        </authorList>
    </citation>
    <scope>NUCLEOTIDE SEQUENCE</scope>
    <source>
        <strain evidence="1">IN212</strain>
    </source>
</reference>
<accession>A0A9N8VRX1</accession>
<dbReference type="OrthoDB" id="2388461at2759"/>
<evidence type="ECO:0000313" key="1">
    <source>
        <dbReference type="EMBL" id="CAG8464223.1"/>
    </source>
</evidence>
<gene>
    <name evidence="1" type="ORF">RFULGI_LOCUS820</name>
</gene>
<dbReference type="Proteomes" id="UP000789396">
    <property type="component" value="Unassembled WGS sequence"/>
</dbReference>
<comment type="caution">
    <text evidence="1">The sequence shown here is derived from an EMBL/GenBank/DDBJ whole genome shotgun (WGS) entry which is preliminary data.</text>
</comment>
<evidence type="ECO:0000313" key="2">
    <source>
        <dbReference type="Proteomes" id="UP000789396"/>
    </source>
</evidence>
<proteinExistence type="predicted"/>
<protein>
    <submittedName>
        <fullName evidence="1">13762_t:CDS:1</fullName>
    </submittedName>
</protein>
<dbReference type="EMBL" id="CAJVPZ010000407">
    <property type="protein sequence ID" value="CAG8464223.1"/>
    <property type="molecule type" value="Genomic_DNA"/>
</dbReference>
<dbReference type="AlphaFoldDB" id="A0A9N8VRX1"/>
<keyword evidence="2" id="KW-1185">Reference proteome</keyword>
<organism evidence="1 2">
    <name type="scientific">Racocetra fulgida</name>
    <dbReference type="NCBI Taxonomy" id="60492"/>
    <lineage>
        <taxon>Eukaryota</taxon>
        <taxon>Fungi</taxon>
        <taxon>Fungi incertae sedis</taxon>
        <taxon>Mucoromycota</taxon>
        <taxon>Glomeromycotina</taxon>
        <taxon>Glomeromycetes</taxon>
        <taxon>Diversisporales</taxon>
        <taxon>Gigasporaceae</taxon>
        <taxon>Racocetra</taxon>
    </lineage>
</organism>
<sequence length="155" mass="17458">MTYIKLVDYSTSATPGFGGYSSGNSSLKRIRGIGFQVFSNVANSTVPFTFTEFNNREVYNMVDYCGTTLTTTTQCDSPFMGFPNQTKQMRWCLYILNPYNNSQKAYVSFSPDETSTTSTKNDMSISGSGITKNINNEYFLLVLLILFQMLWGNFC</sequence>